<proteinExistence type="predicted"/>
<accession>A0A0C2FG17</accession>
<feature type="non-terminal residue" evidence="2">
    <location>
        <position position="134"/>
    </location>
</feature>
<dbReference type="EMBL" id="KN782043">
    <property type="protein sequence ID" value="KIH43881.1"/>
    <property type="molecule type" value="Genomic_DNA"/>
</dbReference>
<organism evidence="2 3">
    <name type="scientific">Ancylostoma duodenale</name>
    <dbReference type="NCBI Taxonomy" id="51022"/>
    <lineage>
        <taxon>Eukaryota</taxon>
        <taxon>Metazoa</taxon>
        <taxon>Ecdysozoa</taxon>
        <taxon>Nematoda</taxon>
        <taxon>Chromadorea</taxon>
        <taxon>Rhabditida</taxon>
        <taxon>Rhabditina</taxon>
        <taxon>Rhabditomorpha</taxon>
        <taxon>Strongyloidea</taxon>
        <taxon>Ancylostomatidae</taxon>
        <taxon>Ancylostomatinae</taxon>
        <taxon>Ancylostoma</taxon>
    </lineage>
</organism>
<sequence>MCGKDPCPGTFSDEFRVTALNMHNYYRRLAATGWAKTGDKYAKTASKMVELKYSKDLEEAANNYLNANSNCPAAAQGGAAVENFFKTNKFTTPHVEAFKEAMKSWWTPFEKSGFGDEPTYTDKIENGDLKYAAN</sequence>
<protein>
    <submittedName>
        <fullName evidence="2">SCP-like protein</fullName>
    </submittedName>
</protein>
<feature type="domain" description="SCP" evidence="1">
    <location>
        <begin position="20"/>
        <end position="116"/>
    </location>
</feature>
<dbReference type="AlphaFoldDB" id="A0A0C2FG17"/>
<dbReference type="SUPFAM" id="SSF55797">
    <property type="entry name" value="PR-1-like"/>
    <property type="match status" value="1"/>
</dbReference>
<gene>
    <name evidence="2" type="ORF">ANCDUO_26107</name>
</gene>
<dbReference type="Proteomes" id="UP000054047">
    <property type="component" value="Unassembled WGS sequence"/>
</dbReference>
<dbReference type="Pfam" id="PF00188">
    <property type="entry name" value="CAP"/>
    <property type="match status" value="1"/>
</dbReference>
<keyword evidence="3" id="KW-1185">Reference proteome</keyword>
<name>A0A0C2FG17_9BILA</name>
<dbReference type="InterPro" id="IPR014044">
    <property type="entry name" value="CAP_dom"/>
</dbReference>
<dbReference type="Gene3D" id="3.40.33.10">
    <property type="entry name" value="CAP"/>
    <property type="match status" value="1"/>
</dbReference>
<evidence type="ECO:0000313" key="2">
    <source>
        <dbReference type="EMBL" id="KIH43881.1"/>
    </source>
</evidence>
<evidence type="ECO:0000259" key="1">
    <source>
        <dbReference type="Pfam" id="PF00188"/>
    </source>
</evidence>
<dbReference type="CDD" id="cd05380">
    <property type="entry name" value="CAP_euk"/>
    <property type="match status" value="1"/>
</dbReference>
<reference evidence="2 3" key="1">
    <citation type="submission" date="2013-12" db="EMBL/GenBank/DDBJ databases">
        <title>Draft genome of the parsitic nematode Ancylostoma duodenale.</title>
        <authorList>
            <person name="Mitreva M."/>
        </authorList>
    </citation>
    <scope>NUCLEOTIDE SEQUENCE [LARGE SCALE GENOMIC DNA]</scope>
    <source>
        <strain evidence="2 3">Zhejiang</strain>
    </source>
</reference>
<evidence type="ECO:0000313" key="3">
    <source>
        <dbReference type="Proteomes" id="UP000054047"/>
    </source>
</evidence>
<dbReference type="InterPro" id="IPR035940">
    <property type="entry name" value="CAP_sf"/>
</dbReference>
<dbReference type="OrthoDB" id="5858525at2759"/>